<evidence type="ECO:0000313" key="2">
    <source>
        <dbReference type="EMBL" id="MBF9232035.1"/>
    </source>
</evidence>
<dbReference type="EMBL" id="JADQDO010000001">
    <property type="protein sequence ID" value="MBF9232035.1"/>
    <property type="molecule type" value="Genomic_DNA"/>
</dbReference>
<proteinExistence type="predicted"/>
<reference evidence="2" key="1">
    <citation type="submission" date="2020-11" db="EMBL/GenBank/DDBJ databases">
        <authorList>
            <person name="Kim M.K."/>
        </authorList>
    </citation>
    <scope>NUCLEOTIDE SEQUENCE</scope>
    <source>
        <strain evidence="2">BT350</strain>
    </source>
</reference>
<name>A0A931BMH1_9HYPH</name>
<sequence>MFSIIRFVLIVGTIFYFSPVRQGGDGAASLDALLGWTKSAQEAKAATPTPETSARLESMWQALPEGAKQAVIGKILTASGVNALESKPTDTLQAADRQPSWRGDANKPRS</sequence>
<evidence type="ECO:0000256" key="1">
    <source>
        <dbReference type="SAM" id="MobiDB-lite"/>
    </source>
</evidence>
<comment type="caution">
    <text evidence="2">The sequence shown here is derived from an EMBL/GenBank/DDBJ whole genome shotgun (WGS) entry which is preliminary data.</text>
</comment>
<accession>A0A931BMH1</accession>
<dbReference type="AlphaFoldDB" id="A0A931BMH1"/>
<feature type="region of interest" description="Disordered" evidence="1">
    <location>
        <begin position="87"/>
        <end position="110"/>
    </location>
</feature>
<gene>
    <name evidence="2" type="ORF">I2H38_01445</name>
</gene>
<dbReference type="Proteomes" id="UP000599312">
    <property type="component" value="Unassembled WGS sequence"/>
</dbReference>
<evidence type="ECO:0000313" key="3">
    <source>
        <dbReference type="Proteomes" id="UP000599312"/>
    </source>
</evidence>
<protein>
    <submittedName>
        <fullName evidence="2">Uncharacterized protein</fullName>
    </submittedName>
</protein>
<keyword evidence="3" id="KW-1185">Reference proteome</keyword>
<dbReference type="RefSeq" id="WP_196270020.1">
    <property type="nucleotide sequence ID" value="NZ_JADQDO010000001.1"/>
</dbReference>
<organism evidence="2 3">
    <name type="scientific">Microvirga alba</name>
    <dbReference type="NCBI Taxonomy" id="2791025"/>
    <lineage>
        <taxon>Bacteria</taxon>
        <taxon>Pseudomonadati</taxon>
        <taxon>Pseudomonadota</taxon>
        <taxon>Alphaproteobacteria</taxon>
        <taxon>Hyphomicrobiales</taxon>
        <taxon>Methylobacteriaceae</taxon>
        <taxon>Microvirga</taxon>
    </lineage>
</organism>